<keyword evidence="3" id="KW-1185">Reference proteome</keyword>
<dbReference type="SUPFAM" id="SSF53098">
    <property type="entry name" value="Ribonuclease H-like"/>
    <property type="match status" value="1"/>
</dbReference>
<dbReference type="InterPro" id="IPR048020">
    <property type="entry name" value="Transpos_IS3"/>
</dbReference>
<name>A0A4D7JS68_9BACT</name>
<dbReference type="InterPro" id="IPR012337">
    <property type="entry name" value="RNaseH-like_sf"/>
</dbReference>
<dbReference type="GO" id="GO:0015074">
    <property type="term" value="P:DNA integration"/>
    <property type="evidence" value="ECO:0007669"/>
    <property type="project" value="InterPro"/>
</dbReference>
<dbReference type="Pfam" id="PF13276">
    <property type="entry name" value="HTH_21"/>
    <property type="match status" value="1"/>
</dbReference>
<feature type="domain" description="Integrase catalytic" evidence="1">
    <location>
        <begin position="112"/>
        <end position="272"/>
    </location>
</feature>
<organism evidence="2 3">
    <name type="scientific">Mangrovivirga cuniculi</name>
    <dbReference type="NCBI Taxonomy" id="2715131"/>
    <lineage>
        <taxon>Bacteria</taxon>
        <taxon>Pseudomonadati</taxon>
        <taxon>Bacteroidota</taxon>
        <taxon>Cytophagia</taxon>
        <taxon>Cytophagales</taxon>
        <taxon>Mangrovivirgaceae</taxon>
        <taxon>Mangrovivirga</taxon>
    </lineage>
</organism>
<dbReference type="NCBIfam" id="NF033516">
    <property type="entry name" value="transpos_IS3"/>
    <property type="match status" value="1"/>
</dbReference>
<dbReference type="KEGG" id="fpf:DCC35_08775"/>
<evidence type="ECO:0000313" key="3">
    <source>
        <dbReference type="Proteomes" id="UP000298616"/>
    </source>
</evidence>
<evidence type="ECO:0000313" key="2">
    <source>
        <dbReference type="EMBL" id="QCK14826.1"/>
    </source>
</evidence>
<dbReference type="InterPro" id="IPR036397">
    <property type="entry name" value="RNaseH_sf"/>
</dbReference>
<proteinExistence type="predicted"/>
<reference evidence="2 3" key="1">
    <citation type="submission" date="2018-04" db="EMBL/GenBank/DDBJ databases">
        <title>Complete genome uncultured novel isolate.</title>
        <authorList>
            <person name="Merlino G."/>
        </authorList>
    </citation>
    <scope>NUCLEOTIDE SEQUENCE [LARGE SCALE GENOMIC DNA]</scope>
    <source>
        <strain evidence="3">R1DC9</strain>
    </source>
</reference>
<evidence type="ECO:0000259" key="1">
    <source>
        <dbReference type="PROSITE" id="PS50994"/>
    </source>
</evidence>
<dbReference type="Proteomes" id="UP000298616">
    <property type="component" value="Chromosome"/>
</dbReference>
<dbReference type="AlphaFoldDB" id="A0A4D7JS68"/>
<accession>A0A4D7JS68</accession>
<sequence length="275" mass="32410">MIRKGHSNLSLKAQCKLLNVHRSGIYYKSKPESSLNLELMRLMDEHYLHHPYKGAPRMYTWLTRDKGYTISRNRVERLYYRCMGLQAVMPGRHTSRRHKAHKVYPYLLRNLQVSRPNQVWAMDITYIPMKKGFMYMAAIIDLYSRYIVGWSVSNSMDADWCREVLEEAVNEYGQPEIINTDQGSQFTSEAFTRAVLSRNVRLSMDGKGRAIDNVFIERFWRTLKYEEIYLNPPADGVNLYAQVTEFMNKYNHHRCHSSLDDRFPAEVYTKIEQAA</sequence>
<dbReference type="InterPro" id="IPR001584">
    <property type="entry name" value="Integrase_cat-core"/>
</dbReference>
<dbReference type="Pfam" id="PF00665">
    <property type="entry name" value="rve"/>
    <property type="match status" value="1"/>
</dbReference>
<dbReference type="PANTHER" id="PTHR46889">
    <property type="entry name" value="TRANSPOSASE INSF FOR INSERTION SEQUENCE IS3B-RELATED"/>
    <property type="match status" value="1"/>
</dbReference>
<dbReference type="PANTHER" id="PTHR46889:SF4">
    <property type="entry name" value="TRANSPOSASE INSO FOR INSERTION SEQUENCE ELEMENT IS911B-RELATED"/>
    <property type="match status" value="1"/>
</dbReference>
<dbReference type="Gene3D" id="3.30.420.10">
    <property type="entry name" value="Ribonuclease H-like superfamily/Ribonuclease H"/>
    <property type="match status" value="1"/>
</dbReference>
<dbReference type="PROSITE" id="PS50994">
    <property type="entry name" value="INTEGRASE"/>
    <property type="match status" value="1"/>
</dbReference>
<dbReference type="OrthoDB" id="936265at2"/>
<protein>
    <submittedName>
        <fullName evidence="2">IS3 family transposase</fullName>
    </submittedName>
</protein>
<gene>
    <name evidence="2" type="ORF">DCC35_08775</name>
</gene>
<dbReference type="EMBL" id="CP028923">
    <property type="protein sequence ID" value="QCK14826.1"/>
    <property type="molecule type" value="Genomic_DNA"/>
</dbReference>
<dbReference type="InterPro" id="IPR025948">
    <property type="entry name" value="HTH-like_dom"/>
</dbReference>
<dbReference type="InterPro" id="IPR050900">
    <property type="entry name" value="Transposase_IS3/IS150/IS904"/>
</dbReference>
<dbReference type="GO" id="GO:0003676">
    <property type="term" value="F:nucleic acid binding"/>
    <property type="evidence" value="ECO:0007669"/>
    <property type="project" value="InterPro"/>
</dbReference>